<evidence type="ECO:0000313" key="1">
    <source>
        <dbReference type="EMBL" id="AHZ68652.1"/>
    </source>
</evidence>
<organism evidence="1 2">
    <name type="scientific">Pseudomonas mandelii JR-1</name>
    <dbReference type="NCBI Taxonomy" id="1147786"/>
    <lineage>
        <taxon>Bacteria</taxon>
        <taxon>Pseudomonadati</taxon>
        <taxon>Pseudomonadota</taxon>
        <taxon>Gammaproteobacteria</taxon>
        <taxon>Pseudomonadales</taxon>
        <taxon>Pseudomonadaceae</taxon>
        <taxon>Pseudomonas</taxon>
    </lineage>
</organism>
<evidence type="ECO:0000313" key="2">
    <source>
        <dbReference type="Proteomes" id="UP000026913"/>
    </source>
</evidence>
<name>A0A024E767_9PSED</name>
<proteinExistence type="predicted"/>
<accession>A0A024E767</accession>
<dbReference type="HOGENOM" id="CLU_794244_0_0_6"/>
<reference evidence="1 2" key="1">
    <citation type="journal article" date="2012" name="J. Bacteriol.">
        <title>Genome sequence of cold-adapted Pseudomonas mandelii strain JR-1.</title>
        <authorList>
            <person name="Jang S.H."/>
            <person name="Kim J."/>
            <person name="Kim J."/>
            <person name="Hong S."/>
            <person name="Lee C."/>
        </authorList>
    </citation>
    <scope>NUCLEOTIDE SEQUENCE [LARGE SCALE GENOMIC DNA]</scope>
    <source>
        <strain evidence="1 2">JR-1</strain>
    </source>
</reference>
<evidence type="ECO:0008006" key="3">
    <source>
        <dbReference type="Google" id="ProtNLM"/>
    </source>
</evidence>
<dbReference type="Proteomes" id="UP000026913">
    <property type="component" value="Chromosome"/>
</dbReference>
<protein>
    <recommendedName>
        <fullName evidence="3">HTH OST-type domain-containing protein</fullName>
    </recommendedName>
</protein>
<gene>
    <name evidence="1" type="ORF">OU5_1573</name>
</gene>
<dbReference type="EMBL" id="CP005960">
    <property type="protein sequence ID" value="AHZ68652.1"/>
    <property type="molecule type" value="Genomic_DNA"/>
</dbReference>
<dbReference type="AlphaFoldDB" id="A0A024E767"/>
<dbReference type="KEGG" id="pman:OU5_1573"/>
<sequence>MHCQCAGSCYPRFRFPDDDANSNETGQKNELTILTICFVVSISYLPGDFMDLQYLQTAILELLSDRPSEVGARLKQRLNRTLLNAGLPAFDEKQFGFRKFSEFLIAEFGEYLLVDKPPEGGDIQITLKHQSAAFPSSSAGQHDTVHVPSAKPPPVRLIRGDVWQAFTHLNEHRKRYLDKDSGKVLHFLDTDFTNAALVAGAPERFVEIPRIDAETQLSWMQHFLAASSFPGAEAASLSHLLEQPYSSQLSVLFGRALGKRQSEWKRCRAERVTEVVQKWAGEHSVALSPLFTFKFGQSPEAAETTTSTPSGQLSPREQAQKLLGMMTEQEIVSIAIPALLGCVLANSRL</sequence>